<dbReference type="PANTHER" id="PTHR34268">
    <property type="entry name" value="OS01G0321850 PROTEIN"/>
    <property type="match status" value="1"/>
</dbReference>
<organism evidence="2">
    <name type="scientific">Brassica cretica</name>
    <name type="common">Mustard</name>
    <dbReference type="NCBI Taxonomy" id="69181"/>
    <lineage>
        <taxon>Eukaryota</taxon>
        <taxon>Viridiplantae</taxon>
        <taxon>Streptophyta</taxon>
        <taxon>Embryophyta</taxon>
        <taxon>Tracheophyta</taxon>
        <taxon>Spermatophyta</taxon>
        <taxon>Magnoliopsida</taxon>
        <taxon>eudicotyledons</taxon>
        <taxon>Gunneridae</taxon>
        <taxon>Pentapetalae</taxon>
        <taxon>rosids</taxon>
        <taxon>malvids</taxon>
        <taxon>Brassicales</taxon>
        <taxon>Brassicaceae</taxon>
        <taxon>Brassiceae</taxon>
        <taxon>Brassica</taxon>
    </lineage>
</organism>
<evidence type="ECO:0000313" key="2">
    <source>
        <dbReference type="EMBL" id="KAF2545043.1"/>
    </source>
</evidence>
<proteinExistence type="predicted"/>
<feature type="compositionally biased region" description="Basic residues" evidence="1">
    <location>
        <begin position="185"/>
        <end position="204"/>
    </location>
</feature>
<feature type="region of interest" description="Disordered" evidence="1">
    <location>
        <begin position="173"/>
        <end position="204"/>
    </location>
</feature>
<evidence type="ECO:0000256" key="1">
    <source>
        <dbReference type="SAM" id="MobiDB-lite"/>
    </source>
</evidence>
<feature type="compositionally biased region" description="Low complexity" evidence="1">
    <location>
        <begin position="69"/>
        <end position="87"/>
    </location>
</feature>
<feature type="compositionally biased region" description="Basic and acidic residues" evidence="1">
    <location>
        <begin position="173"/>
        <end position="184"/>
    </location>
</feature>
<reference evidence="2" key="1">
    <citation type="submission" date="2019-12" db="EMBL/GenBank/DDBJ databases">
        <title>Genome sequencing and annotation of Brassica cretica.</title>
        <authorList>
            <person name="Studholme D.J."/>
            <person name="Sarris P.F."/>
        </authorList>
    </citation>
    <scope>NUCLEOTIDE SEQUENCE</scope>
    <source>
        <strain evidence="2">PFS-102/07</strain>
        <tissue evidence="2">Leaf</tissue>
    </source>
</reference>
<dbReference type="EMBL" id="QGKY02001925">
    <property type="protein sequence ID" value="KAF2545043.1"/>
    <property type="molecule type" value="Genomic_DNA"/>
</dbReference>
<name>A0A8S9GGC6_BRACR</name>
<accession>A0A8S9GGC6</accession>
<sequence length="275" mass="30912">MEGSLEGMLMKVSIFALVQALVYLILSTSSSVFSKSNTMNRLHSFRSARSMSISRILAVLQDLPAGGDMSPSSMRLSSLASPSLSPPRELDKRRRVRLSLISRSQLQASVSTRDPIGRRQLASCPSLRPDKEPARVRVQLETFAASCTQQNQLTFVSQPARNSDQPLAAARELEKKKTRPDRVRLPQHTHSQFHVHNRASPRSHHNQLEFPINQLANSIRRTRVRLSLISRPQLQASVSTRDPIGRRQLVSASQLTSEVHPFILEVRFLQSAKQR</sequence>
<dbReference type="PANTHER" id="PTHR34268:SF11">
    <property type="entry name" value="TRANSMEMBRANE PROTEIN"/>
    <property type="match status" value="1"/>
</dbReference>
<feature type="region of interest" description="Disordered" evidence="1">
    <location>
        <begin position="69"/>
        <end position="91"/>
    </location>
</feature>
<protein>
    <submittedName>
        <fullName evidence="2">Uncharacterized protein</fullName>
    </submittedName>
</protein>
<comment type="caution">
    <text evidence="2">The sequence shown here is derived from an EMBL/GenBank/DDBJ whole genome shotgun (WGS) entry which is preliminary data.</text>
</comment>
<dbReference type="AlphaFoldDB" id="A0A8S9GGC6"/>
<gene>
    <name evidence="2" type="ORF">F2Q70_00019473</name>
</gene>